<sequence>MNKVQLQEQVIPGSVGGAISIIWMTYGEWMSIIPPNMTEVKYVALTAAIGVFATALVNLVRRFLPQELSTDHATQLDGTRRTHDEDQEP</sequence>
<gene>
    <name evidence="2" type="ORF">LCGC14_1684780</name>
</gene>
<keyword evidence="1" id="KW-0472">Membrane</keyword>
<accession>A0A0F9KMN4</accession>
<keyword evidence="1" id="KW-1133">Transmembrane helix</keyword>
<evidence type="ECO:0000256" key="1">
    <source>
        <dbReference type="SAM" id="Phobius"/>
    </source>
</evidence>
<protein>
    <submittedName>
        <fullName evidence="2">Uncharacterized protein</fullName>
    </submittedName>
</protein>
<reference evidence="2" key="1">
    <citation type="journal article" date="2015" name="Nature">
        <title>Complex archaea that bridge the gap between prokaryotes and eukaryotes.</title>
        <authorList>
            <person name="Spang A."/>
            <person name="Saw J.H."/>
            <person name="Jorgensen S.L."/>
            <person name="Zaremba-Niedzwiedzka K."/>
            <person name="Martijn J."/>
            <person name="Lind A.E."/>
            <person name="van Eijk R."/>
            <person name="Schleper C."/>
            <person name="Guy L."/>
            <person name="Ettema T.J."/>
        </authorList>
    </citation>
    <scope>NUCLEOTIDE SEQUENCE</scope>
</reference>
<feature type="transmembrane region" description="Helical" evidence="1">
    <location>
        <begin position="42"/>
        <end position="60"/>
    </location>
</feature>
<comment type="caution">
    <text evidence="2">The sequence shown here is derived from an EMBL/GenBank/DDBJ whole genome shotgun (WGS) entry which is preliminary data.</text>
</comment>
<keyword evidence="1" id="KW-0812">Transmembrane</keyword>
<evidence type="ECO:0000313" key="2">
    <source>
        <dbReference type="EMBL" id="KKM16545.1"/>
    </source>
</evidence>
<organism evidence="2">
    <name type="scientific">marine sediment metagenome</name>
    <dbReference type="NCBI Taxonomy" id="412755"/>
    <lineage>
        <taxon>unclassified sequences</taxon>
        <taxon>metagenomes</taxon>
        <taxon>ecological metagenomes</taxon>
    </lineage>
</organism>
<proteinExistence type="predicted"/>
<dbReference type="AlphaFoldDB" id="A0A0F9KMN4"/>
<name>A0A0F9KMN4_9ZZZZ</name>
<dbReference type="EMBL" id="LAZR01014650">
    <property type="protein sequence ID" value="KKM16545.1"/>
    <property type="molecule type" value="Genomic_DNA"/>
</dbReference>